<dbReference type="EMBL" id="JBHSMF010000009">
    <property type="protein sequence ID" value="MFC5498893.1"/>
    <property type="molecule type" value="Genomic_DNA"/>
</dbReference>
<comment type="caution">
    <text evidence="2">The sequence shown here is derived from an EMBL/GenBank/DDBJ whole genome shotgun (WGS) entry which is preliminary data.</text>
</comment>
<evidence type="ECO:0000313" key="2">
    <source>
        <dbReference type="EMBL" id="MFC5498893.1"/>
    </source>
</evidence>
<keyword evidence="3" id="KW-1185">Reference proteome</keyword>
<dbReference type="InterPro" id="IPR036567">
    <property type="entry name" value="RHF-like"/>
</dbReference>
<protein>
    <submittedName>
        <fullName evidence="2">HPF/RaiA family ribosome-associated protein</fullName>
    </submittedName>
</protein>
<dbReference type="Gene3D" id="3.30.160.100">
    <property type="entry name" value="Ribosome hibernation promotion factor-like"/>
    <property type="match status" value="1"/>
</dbReference>
<dbReference type="RefSeq" id="WP_376850970.1">
    <property type="nucleotide sequence ID" value="NZ_JBHSMF010000009.1"/>
</dbReference>
<dbReference type="Pfam" id="PF02482">
    <property type="entry name" value="Ribosomal_S30AE"/>
    <property type="match status" value="1"/>
</dbReference>
<proteinExistence type="predicted"/>
<name>A0ABW0NID9_9BURK</name>
<feature type="region of interest" description="Disordered" evidence="1">
    <location>
        <begin position="98"/>
        <end position="125"/>
    </location>
</feature>
<evidence type="ECO:0000313" key="3">
    <source>
        <dbReference type="Proteomes" id="UP001596037"/>
    </source>
</evidence>
<evidence type="ECO:0000256" key="1">
    <source>
        <dbReference type="SAM" id="MobiDB-lite"/>
    </source>
</evidence>
<dbReference type="Proteomes" id="UP001596037">
    <property type="component" value="Unassembled WGS sequence"/>
</dbReference>
<feature type="compositionally biased region" description="Basic and acidic residues" evidence="1">
    <location>
        <begin position="98"/>
        <end position="116"/>
    </location>
</feature>
<gene>
    <name evidence="2" type="ORF">ACFPOE_15195</name>
</gene>
<sequence length="125" mass="13842">MQIQVNTGSGVDNTESLQRWASEHLSETLARFQQDITRIEVQLSDENSGKSANADKRCMMEARLAGHQPIAVNHHAETQDEAFRGAARKLLHALDHSLGKLRDHHRDRDSIRKDEPTGVVPGAAG</sequence>
<dbReference type="InterPro" id="IPR003489">
    <property type="entry name" value="RHF/RaiA"/>
</dbReference>
<organism evidence="2 3">
    <name type="scientific">Caenimonas terrae</name>
    <dbReference type="NCBI Taxonomy" id="696074"/>
    <lineage>
        <taxon>Bacteria</taxon>
        <taxon>Pseudomonadati</taxon>
        <taxon>Pseudomonadota</taxon>
        <taxon>Betaproteobacteria</taxon>
        <taxon>Burkholderiales</taxon>
        <taxon>Comamonadaceae</taxon>
        <taxon>Caenimonas</taxon>
    </lineage>
</organism>
<accession>A0ABW0NID9</accession>
<reference evidence="3" key="1">
    <citation type="journal article" date="2019" name="Int. J. Syst. Evol. Microbiol.">
        <title>The Global Catalogue of Microorganisms (GCM) 10K type strain sequencing project: providing services to taxonomists for standard genome sequencing and annotation.</title>
        <authorList>
            <consortium name="The Broad Institute Genomics Platform"/>
            <consortium name="The Broad Institute Genome Sequencing Center for Infectious Disease"/>
            <person name="Wu L."/>
            <person name="Ma J."/>
        </authorList>
    </citation>
    <scope>NUCLEOTIDE SEQUENCE [LARGE SCALE GENOMIC DNA]</scope>
    <source>
        <strain evidence="3">CCUG 57401</strain>
    </source>
</reference>
<dbReference type="SUPFAM" id="SSF69754">
    <property type="entry name" value="Ribosome binding protein Y (YfiA homologue)"/>
    <property type="match status" value="1"/>
</dbReference>